<dbReference type="SUPFAM" id="SSF54403">
    <property type="entry name" value="Cystatin/monellin"/>
    <property type="match status" value="1"/>
</dbReference>
<gene>
    <name evidence="8" type="primary">LOC106463175</name>
</gene>
<keyword evidence="5" id="KW-0789">Thiol protease inhibitor</keyword>
<dbReference type="Pfam" id="PF00031">
    <property type="entry name" value="Cystatin"/>
    <property type="match status" value="1"/>
</dbReference>
<dbReference type="PANTHER" id="PTHR11414">
    <property type="entry name" value="CYSTATIN FAMILY MEMBER"/>
    <property type="match status" value="1"/>
</dbReference>
<evidence type="ECO:0000256" key="3">
    <source>
        <dbReference type="ARBA" id="ARBA00022490"/>
    </source>
</evidence>
<dbReference type="InterPro" id="IPR000010">
    <property type="entry name" value="Cystatin_dom"/>
</dbReference>
<comment type="subcellular location">
    <subcellularLocation>
        <location evidence="1">Cytoplasm</location>
    </subcellularLocation>
</comment>
<name>A0ABM1BBH3_LIMPO</name>
<dbReference type="SMART" id="SM00043">
    <property type="entry name" value="CY"/>
    <property type="match status" value="1"/>
</dbReference>
<keyword evidence="7" id="KW-1185">Reference proteome</keyword>
<accession>A0ABM1BBH3</accession>
<dbReference type="InterPro" id="IPR046350">
    <property type="entry name" value="Cystatin_sf"/>
</dbReference>
<evidence type="ECO:0000256" key="5">
    <source>
        <dbReference type="ARBA" id="ARBA00022704"/>
    </source>
</evidence>
<dbReference type="RefSeq" id="XP_013778661.1">
    <property type="nucleotide sequence ID" value="XM_013923207.2"/>
</dbReference>
<keyword evidence="4" id="KW-0646">Protease inhibitor</keyword>
<dbReference type="Proteomes" id="UP000694941">
    <property type="component" value="Unplaced"/>
</dbReference>
<protein>
    <submittedName>
        <fullName evidence="8">Cystatin-A2-like</fullName>
    </submittedName>
</protein>
<keyword evidence="3" id="KW-0963">Cytoplasm</keyword>
<evidence type="ECO:0000256" key="4">
    <source>
        <dbReference type="ARBA" id="ARBA00022690"/>
    </source>
</evidence>
<evidence type="ECO:0000259" key="6">
    <source>
        <dbReference type="SMART" id="SM00043"/>
    </source>
</evidence>
<proteinExistence type="inferred from homology"/>
<evidence type="ECO:0000256" key="2">
    <source>
        <dbReference type="ARBA" id="ARBA00009403"/>
    </source>
</evidence>
<dbReference type="Gene3D" id="3.10.450.10">
    <property type="match status" value="1"/>
</dbReference>
<evidence type="ECO:0000256" key="1">
    <source>
        <dbReference type="ARBA" id="ARBA00004496"/>
    </source>
</evidence>
<organism evidence="7 8">
    <name type="scientific">Limulus polyphemus</name>
    <name type="common">Atlantic horseshoe crab</name>
    <dbReference type="NCBI Taxonomy" id="6850"/>
    <lineage>
        <taxon>Eukaryota</taxon>
        <taxon>Metazoa</taxon>
        <taxon>Ecdysozoa</taxon>
        <taxon>Arthropoda</taxon>
        <taxon>Chelicerata</taxon>
        <taxon>Merostomata</taxon>
        <taxon>Xiphosura</taxon>
        <taxon>Limulidae</taxon>
        <taxon>Limulus</taxon>
    </lineage>
</organism>
<dbReference type="PANTHER" id="PTHR11414:SF21">
    <property type="entry name" value="CYSTATIN 14A, TANDEM DUPLICATE 1-RELATED"/>
    <property type="match status" value="1"/>
</dbReference>
<sequence>MSCRVGGTSEVKEVDDVVREVCNKVREMVEKQAGKSFAEFTPVGYKSQIVNGVNYFIKVKVSEADHLHVRAHKSFQGEVTLAGYQEGKAHDDEIEYF</sequence>
<feature type="domain" description="Cystatin" evidence="6">
    <location>
        <begin position="3"/>
        <end position="97"/>
    </location>
</feature>
<dbReference type="InterPro" id="IPR001713">
    <property type="entry name" value="Prot_inh_stefin"/>
</dbReference>
<dbReference type="GeneID" id="106463175"/>
<dbReference type="PRINTS" id="PR00295">
    <property type="entry name" value="STEFINA"/>
</dbReference>
<evidence type="ECO:0000313" key="8">
    <source>
        <dbReference type="RefSeq" id="XP_013778661.1"/>
    </source>
</evidence>
<evidence type="ECO:0000313" key="7">
    <source>
        <dbReference type="Proteomes" id="UP000694941"/>
    </source>
</evidence>
<reference evidence="8" key="1">
    <citation type="submission" date="2025-08" db="UniProtKB">
        <authorList>
            <consortium name="RefSeq"/>
        </authorList>
    </citation>
    <scope>IDENTIFICATION</scope>
    <source>
        <tissue evidence="8">Muscle</tissue>
    </source>
</reference>
<comment type="similarity">
    <text evidence="2">Belongs to the cystatin family.</text>
</comment>